<reference evidence="6" key="3">
    <citation type="submission" date="2025-04" db="UniProtKB">
        <authorList>
            <consortium name="RefSeq"/>
        </authorList>
    </citation>
    <scope>IDENTIFICATION</scope>
    <source>
        <strain evidence="6">CBS 781.70</strain>
    </source>
</reference>
<dbReference type="EMBL" id="ML975175">
    <property type="protein sequence ID" value="KAF1809191.1"/>
    <property type="molecule type" value="Genomic_DNA"/>
</dbReference>
<evidence type="ECO:0000256" key="1">
    <source>
        <dbReference type="ARBA" id="ARBA00008668"/>
    </source>
</evidence>
<gene>
    <name evidence="4 6" type="ORF">P152DRAFT_495138</name>
</gene>
<dbReference type="PANTHER" id="PTHR43695">
    <property type="entry name" value="PUTATIVE (AFU_ORTHOLOGUE AFUA_2G17250)-RELATED"/>
    <property type="match status" value="1"/>
</dbReference>
<feature type="signal peptide" evidence="3">
    <location>
        <begin position="1"/>
        <end position="19"/>
    </location>
</feature>
<feature type="chain" id="PRO_5044631592" evidence="3">
    <location>
        <begin position="20"/>
        <end position="255"/>
    </location>
</feature>
<dbReference type="InterPro" id="IPR037459">
    <property type="entry name" value="RhgT-like"/>
</dbReference>
<evidence type="ECO:0000313" key="4">
    <source>
        <dbReference type="EMBL" id="KAF1809191.1"/>
    </source>
</evidence>
<dbReference type="InterPro" id="IPR001087">
    <property type="entry name" value="GDSL"/>
</dbReference>
<dbReference type="GO" id="GO:0016788">
    <property type="term" value="F:hydrolase activity, acting on ester bonds"/>
    <property type="evidence" value="ECO:0007669"/>
    <property type="project" value="InterPro"/>
</dbReference>
<sequence>MRSLTFVVAVIWLLQHAAAVTIYLAGDSTMAKDSNPPKKQGWGEYLKNYVSVPVVNKAIGGRSARSYTVEGRFDEIAKVVKPGDIVVIEFGHNDGGSLKNDNGRSGCPGEGNEVCQSTFNGKKVTVRTFPYYISTAGKKFTSLGATVIISSQTPNNPWETNKFSAGPPRFVELAKKAAAQVPGAEYIDHFAYAAQSYKAAGASATKAMFPVDHTHTNAKGAEFVAKTFVKAVLCGEGKLKPLVSIKSVDVAGQCI</sequence>
<keyword evidence="3" id="KW-0732">Signal</keyword>
<reference evidence="4 6" key="1">
    <citation type="submission" date="2020-01" db="EMBL/GenBank/DDBJ databases">
        <authorList>
            <consortium name="DOE Joint Genome Institute"/>
            <person name="Haridas S."/>
            <person name="Albert R."/>
            <person name="Binder M."/>
            <person name="Bloem J."/>
            <person name="Labutti K."/>
            <person name="Salamov A."/>
            <person name="Andreopoulos B."/>
            <person name="Baker S.E."/>
            <person name="Barry K."/>
            <person name="Bills G."/>
            <person name="Bluhm B.H."/>
            <person name="Cannon C."/>
            <person name="Castanera R."/>
            <person name="Culley D.E."/>
            <person name="Daum C."/>
            <person name="Ezra D."/>
            <person name="Gonzalez J.B."/>
            <person name="Henrissat B."/>
            <person name="Kuo A."/>
            <person name="Liang C."/>
            <person name="Lipzen A."/>
            <person name="Lutzoni F."/>
            <person name="Magnuson J."/>
            <person name="Mondo S."/>
            <person name="Nolan M."/>
            <person name="Ohm R."/>
            <person name="Pangilinan J."/>
            <person name="Park H.-J."/>
            <person name="Ramirez L."/>
            <person name="Alfaro M."/>
            <person name="Sun H."/>
            <person name="Tritt A."/>
            <person name="Yoshinaga Y."/>
            <person name="Zwiers L.-H."/>
            <person name="Turgeon B.G."/>
            <person name="Goodwin S.B."/>
            <person name="Spatafora J.W."/>
            <person name="Crous P.W."/>
            <person name="Grigoriev I.V."/>
        </authorList>
    </citation>
    <scope>NUCLEOTIDE SEQUENCE</scope>
    <source>
        <strain evidence="4 6">CBS 781.70</strain>
    </source>
</reference>
<dbReference type="PANTHER" id="PTHR43695:SF1">
    <property type="entry name" value="RHAMNOGALACTURONAN ACETYLESTERASE"/>
    <property type="match status" value="1"/>
</dbReference>
<comment type="similarity">
    <text evidence="1">Belongs to the 'GDSL' lipolytic enzyme family.</text>
</comment>
<dbReference type="AlphaFoldDB" id="A0A6G1FU55"/>
<reference evidence="6" key="2">
    <citation type="submission" date="2020-04" db="EMBL/GenBank/DDBJ databases">
        <authorList>
            <consortium name="NCBI Genome Project"/>
        </authorList>
    </citation>
    <scope>NUCLEOTIDE SEQUENCE</scope>
    <source>
        <strain evidence="6">CBS 781.70</strain>
    </source>
</reference>
<evidence type="ECO:0000256" key="2">
    <source>
        <dbReference type="ARBA" id="ARBA00022801"/>
    </source>
</evidence>
<dbReference type="Pfam" id="PF00657">
    <property type="entry name" value="Lipase_GDSL"/>
    <property type="match status" value="1"/>
</dbReference>
<dbReference type="Gene3D" id="3.40.50.1110">
    <property type="entry name" value="SGNH hydrolase"/>
    <property type="match status" value="1"/>
</dbReference>
<evidence type="ECO:0000313" key="5">
    <source>
        <dbReference type="Proteomes" id="UP000504638"/>
    </source>
</evidence>
<dbReference type="Proteomes" id="UP000504638">
    <property type="component" value="Unplaced"/>
</dbReference>
<protein>
    <submittedName>
        <fullName evidence="4 6">Rhamnogalacturonan acetylesterase</fullName>
    </submittedName>
</protein>
<accession>A0A6G1FU55</accession>
<keyword evidence="5" id="KW-1185">Reference proteome</keyword>
<dbReference type="InterPro" id="IPR036514">
    <property type="entry name" value="SGNH_hydro_sf"/>
</dbReference>
<evidence type="ECO:0000313" key="6">
    <source>
        <dbReference type="RefSeq" id="XP_033530822.1"/>
    </source>
</evidence>
<dbReference type="OrthoDB" id="2141316at2759"/>
<proteinExistence type="inferred from homology"/>
<name>A0A6G1FU55_9PEZI</name>
<dbReference type="GeneID" id="54422803"/>
<organism evidence="4">
    <name type="scientific">Eremomyces bilateralis CBS 781.70</name>
    <dbReference type="NCBI Taxonomy" id="1392243"/>
    <lineage>
        <taxon>Eukaryota</taxon>
        <taxon>Fungi</taxon>
        <taxon>Dikarya</taxon>
        <taxon>Ascomycota</taxon>
        <taxon>Pezizomycotina</taxon>
        <taxon>Dothideomycetes</taxon>
        <taxon>Dothideomycetes incertae sedis</taxon>
        <taxon>Eremomycetales</taxon>
        <taxon>Eremomycetaceae</taxon>
        <taxon>Eremomyces</taxon>
    </lineage>
</organism>
<dbReference type="RefSeq" id="XP_033530822.1">
    <property type="nucleotide sequence ID" value="XM_033682233.1"/>
</dbReference>
<evidence type="ECO:0000256" key="3">
    <source>
        <dbReference type="SAM" id="SignalP"/>
    </source>
</evidence>
<dbReference type="SUPFAM" id="SSF52266">
    <property type="entry name" value="SGNH hydrolase"/>
    <property type="match status" value="1"/>
</dbReference>
<keyword evidence="2" id="KW-0378">Hydrolase</keyword>